<dbReference type="GO" id="GO:0005506">
    <property type="term" value="F:iron ion binding"/>
    <property type="evidence" value="ECO:0007669"/>
    <property type="project" value="InterPro"/>
</dbReference>
<organism evidence="8 9">
    <name type="scientific">Candidatus Sulfotelmatobacter kueseliae</name>
    <dbReference type="NCBI Taxonomy" id="2042962"/>
    <lineage>
        <taxon>Bacteria</taxon>
        <taxon>Pseudomonadati</taxon>
        <taxon>Acidobacteriota</taxon>
        <taxon>Terriglobia</taxon>
        <taxon>Terriglobales</taxon>
        <taxon>Candidatus Korobacteraceae</taxon>
        <taxon>Candidatus Sulfotelmatobacter</taxon>
    </lineage>
</organism>
<dbReference type="OrthoDB" id="9801155at2"/>
<evidence type="ECO:0000256" key="6">
    <source>
        <dbReference type="ARBA" id="ARBA00023033"/>
    </source>
</evidence>
<keyword evidence="3 7" id="KW-0479">Metal-binding</keyword>
<evidence type="ECO:0000256" key="3">
    <source>
        <dbReference type="ARBA" id="ARBA00022723"/>
    </source>
</evidence>
<dbReference type="GO" id="GO:0020037">
    <property type="term" value="F:heme binding"/>
    <property type="evidence" value="ECO:0007669"/>
    <property type="project" value="InterPro"/>
</dbReference>
<dbReference type="FunFam" id="1.10.630.10:FF:000018">
    <property type="entry name" value="Cytochrome P450 monooxygenase"/>
    <property type="match status" value="1"/>
</dbReference>
<dbReference type="InterPro" id="IPR036396">
    <property type="entry name" value="Cyt_P450_sf"/>
</dbReference>
<dbReference type="EMBL" id="OMOD01000122">
    <property type="protein sequence ID" value="SPF40193.1"/>
    <property type="molecule type" value="Genomic_DNA"/>
</dbReference>
<gene>
    <name evidence="8" type="primary">bonL</name>
    <name evidence="8" type="ORF">SBA1_30044</name>
</gene>
<evidence type="ECO:0000256" key="4">
    <source>
        <dbReference type="ARBA" id="ARBA00023002"/>
    </source>
</evidence>
<dbReference type="InterPro" id="IPR002397">
    <property type="entry name" value="Cyt_P450_B"/>
</dbReference>
<dbReference type="CDD" id="cd20625">
    <property type="entry name" value="CYP164-like"/>
    <property type="match status" value="1"/>
</dbReference>
<dbReference type="PRINTS" id="PR00385">
    <property type="entry name" value="P450"/>
</dbReference>
<evidence type="ECO:0000256" key="1">
    <source>
        <dbReference type="ARBA" id="ARBA00010617"/>
    </source>
</evidence>
<accession>A0A2U3KKL0</accession>
<reference evidence="9" key="1">
    <citation type="submission" date="2018-02" db="EMBL/GenBank/DDBJ databases">
        <authorList>
            <person name="Hausmann B."/>
        </authorList>
    </citation>
    <scope>NUCLEOTIDE SEQUENCE [LARGE SCALE GENOMIC DNA]</scope>
    <source>
        <strain evidence="9">Peat soil MAG SbA1</strain>
    </source>
</reference>
<dbReference type="PROSITE" id="PS00086">
    <property type="entry name" value="CYTOCHROME_P450"/>
    <property type="match status" value="1"/>
</dbReference>
<evidence type="ECO:0000313" key="8">
    <source>
        <dbReference type="EMBL" id="SPF40193.1"/>
    </source>
</evidence>
<dbReference type="Proteomes" id="UP000238701">
    <property type="component" value="Unassembled WGS sequence"/>
</dbReference>
<keyword evidence="4 7" id="KW-0560">Oxidoreductase</keyword>
<dbReference type="AlphaFoldDB" id="A0A2U3KKL0"/>
<dbReference type="PANTHER" id="PTHR46696">
    <property type="entry name" value="P450, PUTATIVE (EUROFUNG)-RELATED"/>
    <property type="match status" value="1"/>
</dbReference>
<dbReference type="Pfam" id="PF00067">
    <property type="entry name" value="p450"/>
    <property type="match status" value="1"/>
</dbReference>
<evidence type="ECO:0000256" key="5">
    <source>
        <dbReference type="ARBA" id="ARBA00023004"/>
    </source>
</evidence>
<sequence>MSQLIAKNKKVLFSDEILQDPYPTYARLHEEGPLHYVEVAGKWAVWSIFSHAECSSIAKDTRLSAKRAQQMLLPLPLSRQAEFGELARMLSLWLIFMDPPEHTRLRKLLNKGFSAGAVEALRPKAEAIVDKMLKPLKHGSEVELMSEFANPMPVRIISELLGVPEAMHGTFVNASRAIAVFRGNPNRTVEEARAAQDALIELTNFFRKTVAERRRNKGNDLISLLIDIEEEGEVLTEEELYAQCVALLFAGHETTRNLIGNGMYTLLQNPQQTAELRENSDLIRSAVEELLRFESPVQFTARVLKEDIELCGQYIPKGWSILCMLGAANRDPRQFKEPNRLDLKRLNNQHLAFSAGLHFCIGAQLARLEGQIAILNLVQHFPKMRLAGPRPEWASTFGFRGLKSLPVVL</sequence>
<dbReference type="SUPFAM" id="SSF48264">
    <property type="entry name" value="Cytochrome P450"/>
    <property type="match status" value="1"/>
</dbReference>
<dbReference type="GO" id="GO:0016705">
    <property type="term" value="F:oxidoreductase activity, acting on paired donors, with incorporation or reduction of molecular oxygen"/>
    <property type="evidence" value="ECO:0007669"/>
    <property type="project" value="InterPro"/>
</dbReference>
<dbReference type="PANTHER" id="PTHR46696:SF1">
    <property type="entry name" value="CYTOCHROME P450 YJIB-RELATED"/>
    <property type="match status" value="1"/>
</dbReference>
<dbReference type="InterPro" id="IPR017972">
    <property type="entry name" value="Cyt_P450_CS"/>
</dbReference>
<keyword evidence="6 7" id="KW-0503">Monooxygenase</keyword>
<dbReference type="GO" id="GO:0004497">
    <property type="term" value="F:monooxygenase activity"/>
    <property type="evidence" value="ECO:0007669"/>
    <property type="project" value="UniProtKB-KW"/>
</dbReference>
<keyword evidence="2 7" id="KW-0349">Heme</keyword>
<dbReference type="InterPro" id="IPR001128">
    <property type="entry name" value="Cyt_P450"/>
</dbReference>
<evidence type="ECO:0000256" key="2">
    <source>
        <dbReference type="ARBA" id="ARBA00022617"/>
    </source>
</evidence>
<protein>
    <submittedName>
        <fullName evidence="8">Cytochrome P-450 monooxygenase BonL</fullName>
    </submittedName>
</protein>
<dbReference type="Gene3D" id="1.10.630.10">
    <property type="entry name" value="Cytochrome P450"/>
    <property type="match status" value="1"/>
</dbReference>
<keyword evidence="5 7" id="KW-0408">Iron</keyword>
<proteinExistence type="inferred from homology"/>
<evidence type="ECO:0000256" key="7">
    <source>
        <dbReference type="RuleBase" id="RU000461"/>
    </source>
</evidence>
<evidence type="ECO:0000313" key="9">
    <source>
        <dbReference type="Proteomes" id="UP000238701"/>
    </source>
</evidence>
<name>A0A2U3KKL0_9BACT</name>
<comment type="similarity">
    <text evidence="1 7">Belongs to the cytochrome P450 family.</text>
</comment>
<dbReference type="PRINTS" id="PR00359">
    <property type="entry name" value="BP450"/>
</dbReference>